<evidence type="ECO:0000256" key="8">
    <source>
        <dbReference type="ARBA" id="ARBA00047639"/>
    </source>
</evidence>
<evidence type="ECO:0000313" key="13">
    <source>
        <dbReference type="EMBL" id="SHE79440.1"/>
    </source>
</evidence>
<keyword evidence="7 9" id="KW-0030">Aminoacyl-tRNA synthetase</keyword>
<dbReference type="Proteomes" id="UP000184204">
    <property type="component" value="Unassembled WGS sequence"/>
</dbReference>
<evidence type="ECO:0000256" key="10">
    <source>
        <dbReference type="PIRSR" id="PIRSR001549-1"/>
    </source>
</evidence>
<dbReference type="Gene3D" id="3.40.50.800">
    <property type="entry name" value="Anticodon-binding domain"/>
    <property type="match status" value="1"/>
</dbReference>
<dbReference type="PANTHER" id="PTHR43707:SF1">
    <property type="entry name" value="HISTIDINE--TRNA LIGASE, MITOCHONDRIAL-RELATED"/>
    <property type="match status" value="1"/>
</dbReference>
<evidence type="ECO:0000313" key="12">
    <source>
        <dbReference type="EMBL" id="AMJ40049.1"/>
    </source>
</evidence>
<dbReference type="PROSITE" id="PS50862">
    <property type="entry name" value="AA_TRNA_LIGASE_II"/>
    <property type="match status" value="1"/>
</dbReference>
<evidence type="ECO:0000313" key="15">
    <source>
        <dbReference type="Proteomes" id="UP000184204"/>
    </source>
</evidence>
<keyword evidence="5 9" id="KW-0067">ATP-binding</keyword>
<dbReference type="Proteomes" id="UP000068026">
    <property type="component" value="Chromosome"/>
</dbReference>
<dbReference type="GO" id="GO:0016740">
    <property type="term" value="F:transferase activity"/>
    <property type="evidence" value="ECO:0007669"/>
    <property type="project" value="UniProtKB-ARBA"/>
</dbReference>
<keyword evidence="6 9" id="KW-0648">Protein biosynthesis</keyword>
<dbReference type="EMBL" id="FQUA01000007">
    <property type="protein sequence ID" value="SHE79440.1"/>
    <property type="molecule type" value="Genomic_DNA"/>
</dbReference>
<dbReference type="CDD" id="cd00773">
    <property type="entry name" value="HisRS-like_core"/>
    <property type="match status" value="1"/>
</dbReference>
<feature type="binding site" evidence="10">
    <location>
        <position position="125"/>
    </location>
    <ligand>
        <name>L-histidine</name>
        <dbReference type="ChEBI" id="CHEBI:57595"/>
    </ligand>
</feature>
<evidence type="ECO:0000256" key="6">
    <source>
        <dbReference type="ARBA" id="ARBA00022917"/>
    </source>
</evidence>
<dbReference type="SUPFAM" id="SSF55681">
    <property type="entry name" value="Class II aaRS and biotin synthetases"/>
    <property type="match status" value="1"/>
</dbReference>
<organism evidence="13 15">
    <name type="scientific">Anaerotignum propionicum DSM 1682</name>
    <dbReference type="NCBI Taxonomy" id="991789"/>
    <lineage>
        <taxon>Bacteria</taxon>
        <taxon>Bacillati</taxon>
        <taxon>Bacillota</taxon>
        <taxon>Clostridia</taxon>
        <taxon>Lachnospirales</taxon>
        <taxon>Anaerotignaceae</taxon>
        <taxon>Anaerotignum</taxon>
    </lineage>
</organism>
<dbReference type="AlphaFoldDB" id="A0A0X8VBH8"/>
<keyword evidence="14" id="KW-1185">Reference proteome</keyword>
<feature type="domain" description="Aminoacyl-transfer RNA synthetases class-II family profile" evidence="11">
    <location>
        <begin position="1"/>
        <end position="320"/>
    </location>
</feature>
<feature type="binding site" evidence="10">
    <location>
        <position position="111"/>
    </location>
    <ligand>
        <name>L-histidine</name>
        <dbReference type="ChEBI" id="CHEBI:57595"/>
    </ligand>
</feature>
<dbReference type="Pfam" id="PF13393">
    <property type="entry name" value="tRNA-synt_His"/>
    <property type="match status" value="1"/>
</dbReference>
<gene>
    <name evidence="9 12" type="primary">hisS</name>
    <name evidence="12" type="ORF">CPRO_04400</name>
    <name evidence="13" type="ORF">SAMN02745151_01823</name>
</gene>
<dbReference type="SUPFAM" id="SSF52954">
    <property type="entry name" value="Class II aaRS ABD-related"/>
    <property type="match status" value="1"/>
</dbReference>
<dbReference type="NCBIfam" id="TIGR00442">
    <property type="entry name" value="hisS"/>
    <property type="match status" value="1"/>
</dbReference>
<dbReference type="GO" id="GO:0140096">
    <property type="term" value="F:catalytic activity, acting on a protein"/>
    <property type="evidence" value="ECO:0007669"/>
    <property type="project" value="UniProtKB-ARBA"/>
</dbReference>
<dbReference type="KEGG" id="cpro:CPRO_04400"/>
<evidence type="ECO:0000256" key="2">
    <source>
        <dbReference type="ARBA" id="ARBA00022490"/>
    </source>
</evidence>
<dbReference type="RefSeq" id="WP_330383855.1">
    <property type="nucleotide sequence ID" value="NZ_CP014223.1"/>
</dbReference>
<keyword evidence="3 9" id="KW-0436">Ligase</keyword>
<feature type="binding site" evidence="10">
    <location>
        <position position="129"/>
    </location>
    <ligand>
        <name>L-histidine</name>
        <dbReference type="ChEBI" id="CHEBI:57595"/>
    </ligand>
</feature>
<evidence type="ECO:0000256" key="9">
    <source>
        <dbReference type="HAMAP-Rule" id="MF_00127"/>
    </source>
</evidence>
<evidence type="ECO:0000256" key="1">
    <source>
        <dbReference type="ARBA" id="ARBA00008226"/>
    </source>
</evidence>
<accession>A0A0X8VBH8</accession>
<dbReference type="InterPro" id="IPR006195">
    <property type="entry name" value="aa-tRNA-synth_II"/>
</dbReference>
<dbReference type="EMBL" id="CP014223">
    <property type="protein sequence ID" value="AMJ40049.1"/>
    <property type="molecule type" value="Genomic_DNA"/>
</dbReference>
<dbReference type="GO" id="GO:0006427">
    <property type="term" value="P:histidyl-tRNA aminoacylation"/>
    <property type="evidence" value="ECO:0007669"/>
    <property type="project" value="UniProtKB-UniRule"/>
</dbReference>
<feature type="binding site" evidence="10">
    <location>
        <position position="256"/>
    </location>
    <ligand>
        <name>L-histidine</name>
        <dbReference type="ChEBI" id="CHEBI:57595"/>
    </ligand>
</feature>
<name>A0A0X8VBH8_ANAPI</name>
<feature type="binding site" evidence="10">
    <location>
        <begin position="260"/>
        <end position="261"/>
    </location>
    <ligand>
        <name>L-histidine</name>
        <dbReference type="ChEBI" id="CHEBI:57595"/>
    </ligand>
</feature>
<dbReference type="GO" id="GO:0005737">
    <property type="term" value="C:cytoplasm"/>
    <property type="evidence" value="ECO:0007669"/>
    <property type="project" value="UniProtKB-SubCell"/>
</dbReference>
<proteinExistence type="inferred from homology"/>
<dbReference type="HAMAP" id="MF_00127">
    <property type="entry name" value="His_tRNA_synth"/>
    <property type="match status" value="1"/>
</dbReference>
<dbReference type="InterPro" id="IPR015807">
    <property type="entry name" value="His-tRNA-ligase"/>
</dbReference>
<comment type="subcellular location">
    <subcellularLocation>
        <location evidence="9">Cytoplasm</location>
    </subcellularLocation>
</comment>
<dbReference type="InterPro" id="IPR045864">
    <property type="entry name" value="aa-tRNA-synth_II/BPL/LPL"/>
</dbReference>
<keyword evidence="2 9" id="KW-0963">Cytoplasm</keyword>
<reference evidence="15" key="4">
    <citation type="submission" date="2016-11" db="EMBL/GenBank/DDBJ databases">
        <authorList>
            <person name="Jaros S."/>
            <person name="Januszkiewicz K."/>
            <person name="Wedrychowicz H."/>
        </authorList>
    </citation>
    <scope>NUCLEOTIDE SEQUENCE [LARGE SCALE GENOMIC DNA]</scope>
    <source>
        <strain evidence="15">DSM 1682</strain>
    </source>
</reference>
<comment type="similarity">
    <text evidence="1 9">Belongs to the class-II aminoacyl-tRNA synthetase family.</text>
</comment>
<protein>
    <recommendedName>
        <fullName evidence="9">Histidine--tRNA ligase</fullName>
        <ecNumber evidence="9">6.1.1.21</ecNumber>
    </recommendedName>
    <alternativeName>
        <fullName evidence="9">Histidyl-tRNA synthetase</fullName>
        <shortName evidence="9">HisRS</shortName>
    </alternativeName>
</protein>
<dbReference type="InterPro" id="IPR036621">
    <property type="entry name" value="Anticodon-bd_dom_sf"/>
</dbReference>
<reference evidence="13" key="3">
    <citation type="submission" date="2016-11" db="EMBL/GenBank/DDBJ databases">
        <authorList>
            <person name="Varghese N."/>
            <person name="Submissions S."/>
        </authorList>
    </citation>
    <scope>NUCLEOTIDE SEQUENCE</scope>
    <source>
        <strain evidence="13">DSM 1682</strain>
    </source>
</reference>
<evidence type="ECO:0000256" key="3">
    <source>
        <dbReference type="ARBA" id="ARBA00022598"/>
    </source>
</evidence>
<dbReference type="InterPro" id="IPR004154">
    <property type="entry name" value="Anticodon-bd"/>
</dbReference>
<evidence type="ECO:0000313" key="14">
    <source>
        <dbReference type="Proteomes" id="UP000068026"/>
    </source>
</evidence>
<dbReference type="EC" id="6.1.1.21" evidence="9"/>
<dbReference type="Pfam" id="PF03129">
    <property type="entry name" value="HGTP_anticodon"/>
    <property type="match status" value="1"/>
</dbReference>
<dbReference type="InterPro" id="IPR041715">
    <property type="entry name" value="HisRS-like_core"/>
</dbReference>
<evidence type="ECO:0000256" key="4">
    <source>
        <dbReference type="ARBA" id="ARBA00022741"/>
    </source>
</evidence>
<sequence>MIQLVKGTKDIFAAEVSAWQEIENKMRRLCHTFGIGEIRTPIIEFTELFVRGVGETTDIVQKEMYTFTDDGDRSLTLRPEGTAGVARAYIEHGMHNQAQPTKLYYISPTFRCENTQAGRQRQFHQFGVEMLGSYSPAQDAESISVAAALLEEMGIEGVELRMNSLGCPDCRSRYNKKLRDFIGQNLDKLCPTCKERFEKNPLRVLDCKEERCKEIIANAPSVLECLDEECTEHFQKVQDILTEMGIAFTIDPKIVRGLDYYTRTVFEFVSDGLTVCGGGRYDNLIEECGGKPTGAVGFGLGIERLVMILEKQKGEITEVPKRDVFIGSMGEKGFLKAQGIALALRKNGISADCDTVERSVKAQMKYANKIGARYSLVIGDSELENGAVELKEMETGEKTTVTLTELSHVLAEKCK</sequence>
<comment type="subunit">
    <text evidence="9">Homodimer.</text>
</comment>
<dbReference type="CDD" id="cd00859">
    <property type="entry name" value="HisRS_anticodon"/>
    <property type="match status" value="1"/>
</dbReference>
<evidence type="ECO:0000256" key="5">
    <source>
        <dbReference type="ARBA" id="ARBA00022840"/>
    </source>
</evidence>
<comment type="catalytic activity">
    <reaction evidence="8 9">
        <text>tRNA(His) + L-histidine + ATP = L-histidyl-tRNA(His) + AMP + diphosphate + H(+)</text>
        <dbReference type="Rhea" id="RHEA:17313"/>
        <dbReference type="Rhea" id="RHEA-COMP:9665"/>
        <dbReference type="Rhea" id="RHEA-COMP:9689"/>
        <dbReference type="ChEBI" id="CHEBI:15378"/>
        <dbReference type="ChEBI" id="CHEBI:30616"/>
        <dbReference type="ChEBI" id="CHEBI:33019"/>
        <dbReference type="ChEBI" id="CHEBI:57595"/>
        <dbReference type="ChEBI" id="CHEBI:78442"/>
        <dbReference type="ChEBI" id="CHEBI:78527"/>
        <dbReference type="ChEBI" id="CHEBI:456215"/>
        <dbReference type="EC" id="6.1.1.21"/>
    </reaction>
</comment>
<reference evidence="14" key="2">
    <citation type="submission" date="2016-01" db="EMBL/GenBank/DDBJ databases">
        <authorList>
            <person name="Poehlein A."/>
            <person name="Schlien K."/>
            <person name="Gottschalk G."/>
            <person name="Buckel W."/>
            <person name="Daniel R."/>
        </authorList>
    </citation>
    <scope>NUCLEOTIDE SEQUENCE [LARGE SCALE GENOMIC DNA]</scope>
    <source>
        <strain evidence="14">X2</strain>
    </source>
</reference>
<evidence type="ECO:0000259" key="11">
    <source>
        <dbReference type="PROSITE" id="PS50862"/>
    </source>
</evidence>
<keyword evidence="4 9" id="KW-0547">Nucleotide-binding</keyword>
<dbReference type="GO" id="GO:0004821">
    <property type="term" value="F:histidine-tRNA ligase activity"/>
    <property type="evidence" value="ECO:0007669"/>
    <property type="project" value="UniProtKB-UniRule"/>
</dbReference>
<dbReference type="InterPro" id="IPR004516">
    <property type="entry name" value="HisRS/HisZ"/>
</dbReference>
<feature type="binding site" evidence="10">
    <location>
        <begin position="80"/>
        <end position="82"/>
    </location>
    <ligand>
        <name>L-histidine</name>
        <dbReference type="ChEBI" id="CHEBI:57595"/>
    </ligand>
</feature>
<dbReference type="InterPro" id="IPR033656">
    <property type="entry name" value="HisRS_anticodon"/>
</dbReference>
<dbReference type="PANTHER" id="PTHR43707">
    <property type="entry name" value="HISTIDYL-TRNA SYNTHETASE"/>
    <property type="match status" value="1"/>
</dbReference>
<reference evidence="12 14" key="1">
    <citation type="journal article" date="2016" name="Genome Announc.">
        <title>Complete Genome Sequence of the Amino Acid-Fermenting Clostridium propionicum X2 (DSM 1682).</title>
        <authorList>
            <person name="Poehlein A."/>
            <person name="Schlien K."/>
            <person name="Chowdhury N.P."/>
            <person name="Gottschalk G."/>
            <person name="Buckel W."/>
            <person name="Daniel R."/>
        </authorList>
    </citation>
    <scope>NUCLEOTIDE SEQUENCE [LARGE SCALE GENOMIC DNA]</scope>
    <source>
        <strain evidence="12 14">X2</strain>
    </source>
</reference>
<dbReference type="GO" id="GO:0005524">
    <property type="term" value="F:ATP binding"/>
    <property type="evidence" value="ECO:0007669"/>
    <property type="project" value="UniProtKB-UniRule"/>
</dbReference>
<dbReference type="Gene3D" id="3.30.930.10">
    <property type="entry name" value="Bira Bifunctional Protein, Domain 2"/>
    <property type="match status" value="1"/>
</dbReference>
<dbReference type="PIRSF" id="PIRSF001549">
    <property type="entry name" value="His-tRNA_synth"/>
    <property type="match status" value="1"/>
</dbReference>
<evidence type="ECO:0000256" key="7">
    <source>
        <dbReference type="ARBA" id="ARBA00023146"/>
    </source>
</evidence>